<comment type="subcellular location">
    <subcellularLocation>
        <location evidence="1">Membrane</location>
        <topology evidence="1">Lipid-anchor</topology>
    </subcellularLocation>
</comment>
<keyword evidence="8" id="KW-1133">Transmembrane helix</keyword>
<evidence type="ECO:0000313" key="12">
    <source>
        <dbReference type="Proteomes" id="UP000183967"/>
    </source>
</evidence>
<keyword evidence="4" id="KW-0732">Signal</keyword>
<dbReference type="InterPro" id="IPR008844">
    <property type="entry name" value="Spore_GerAC-like"/>
</dbReference>
<dbReference type="Gene3D" id="6.20.190.10">
    <property type="entry name" value="Nutrient germinant receptor protein C, domain 1"/>
    <property type="match status" value="1"/>
</dbReference>
<evidence type="ECO:0000256" key="4">
    <source>
        <dbReference type="ARBA" id="ARBA00022729"/>
    </source>
</evidence>
<dbReference type="Pfam" id="PF05504">
    <property type="entry name" value="Spore_GerAC"/>
    <property type="match status" value="1"/>
</dbReference>
<dbReference type="Pfam" id="PF25198">
    <property type="entry name" value="Spore_GerAC_N"/>
    <property type="match status" value="1"/>
</dbReference>
<proteinExistence type="inferred from homology"/>
<evidence type="ECO:0000256" key="7">
    <source>
        <dbReference type="ARBA" id="ARBA00023288"/>
    </source>
</evidence>
<dbReference type="RefSeq" id="WP_073196704.1">
    <property type="nucleotide sequence ID" value="NZ_FQXO01000039.1"/>
</dbReference>
<dbReference type="PANTHER" id="PTHR35789:SF1">
    <property type="entry name" value="SPORE GERMINATION PROTEIN B3"/>
    <property type="match status" value="1"/>
</dbReference>
<reference evidence="12" key="1">
    <citation type="submission" date="2016-11" db="EMBL/GenBank/DDBJ databases">
        <authorList>
            <person name="Varghese N."/>
            <person name="Submissions S."/>
        </authorList>
    </citation>
    <scope>NUCLEOTIDE SEQUENCE [LARGE SCALE GENOMIC DNA]</scope>
    <source>
        <strain evidence="12">DSM 13643</strain>
    </source>
</reference>
<dbReference type="GO" id="GO:0016020">
    <property type="term" value="C:membrane"/>
    <property type="evidence" value="ECO:0007669"/>
    <property type="project" value="UniProtKB-SubCell"/>
</dbReference>
<gene>
    <name evidence="11" type="ORF">SAMN02745135_01538</name>
</gene>
<feature type="domain" description="Spore germination protein N-terminal" evidence="10">
    <location>
        <begin position="26"/>
        <end position="202"/>
    </location>
</feature>
<keyword evidence="7" id="KW-0449">Lipoprotein</keyword>
<evidence type="ECO:0000259" key="10">
    <source>
        <dbReference type="Pfam" id="PF25198"/>
    </source>
</evidence>
<keyword evidence="5 8" id="KW-0472">Membrane</keyword>
<dbReference type="AlphaFoldDB" id="A0A1M5UR29"/>
<dbReference type="OrthoDB" id="9816067at2"/>
<feature type="transmembrane region" description="Helical" evidence="8">
    <location>
        <begin position="7"/>
        <end position="25"/>
    </location>
</feature>
<evidence type="ECO:0000259" key="9">
    <source>
        <dbReference type="Pfam" id="PF05504"/>
    </source>
</evidence>
<keyword evidence="6" id="KW-0564">Palmitate</keyword>
<evidence type="ECO:0000256" key="8">
    <source>
        <dbReference type="SAM" id="Phobius"/>
    </source>
</evidence>
<evidence type="ECO:0000256" key="6">
    <source>
        <dbReference type="ARBA" id="ARBA00023139"/>
    </source>
</evidence>
<keyword evidence="8" id="KW-0812">Transmembrane</keyword>
<evidence type="ECO:0000256" key="1">
    <source>
        <dbReference type="ARBA" id="ARBA00004635"/>
    </source>
</evidence>
<dbReference type="GO" id="GO:0009847">
    <property type="term" value="P:spore germination"/>
    <property type="evidence" value="ECO:0007669"/>
    <property type="project" value="InterPro"/>
</dbReference>
<keyword evidence="3" id="KW-0309">Germination</keyword>
<dbReference type="Gene3D" id="3.30.300.210">
    <property type="entry name" value="Nutrient germinant receptor protein C, domain 3"/>
    <property type="match status" value="1"/>
</dbReference>
<evidence type="ECO:0000256" key="2">
    <source>
        <dbReference type="ARBA" id="ARBA00007886"/>
    </source>
</evidence>
<dbReference type="InterPro" id="IPR057336">
    <property type="entry name" value="GerAC_N"/>
</dbReference>
<dbReference type="InterPro" id="IPR038501">
    <property type="entry name" value="Spore_GerAC_C_sf"/>
</dbReference>
<sequence length="392" mass="44075">MIKINKILILLLMIIFNVVIFTACWDNKDLTEKAFVTAVGVDRTAEGKVQLTLQIVKPTVMKAGEQGIPEEEAFWVFTTVGDTIFEAAKNQMTAVNRKPFYNHADLMVIGEEFARDGIMDALDFWERNHEPRLGSDIIIAKGTTAEEILKAKSDMEKIPSLHIKSILKNSKELAKVKKVTIIDVLKQLIQPGVSPAIGAIEIVEKEDLQKIEDMKIDSTAVFKGDKLVGWLNAAQTRGLLFIQNEVRNAVYNVDNPLNKNKKVAIEILDSNGKIDAQIVEWKLILSIKIDAVGNIADQQGKGDLTTKETFKKLSRDVENAIKTDIKDVLSIAQKEYKSDIFGFGEVMYRRHFEYWKQIKDDWADIFSNASIEIDVNVKIRGTGIIGKPSEVR</sequence>
<dbReference type="EMBL" id="FQXO01000039">
    <property type="protein sequence ID" value="SHH65278.1"/>
    <property type="molecule type" value="Genomic_DNA"/>
</dbReference>
<dbReference type="InterPro" id="IPR046953">
    <property type="entry name" value="Spore_GerAC-like_C"/>
</dbReference>
<name>A0A1M5UR29_9FIRM</name>
<organism evidence="11 12">
    <name type="scientific">Caloranaerobacter azorensis DSM 13643</name>
    <dbReference type="NCBI Taxonomy" id="1121264"/>
    <lineage>
        <taxon>Bacteria</taxon>
        <taxon>Bacillati</taxon>
        <taxon>Bacillota</taxon>
        <taxon>Tissierellia</taxon>
        <taxon>Tissierellales</taxon>
        <taxon>Thermohalobacteraceae</taxon>
        <taxon>Caloranaerobacter</taxon>
    </lineage>
</organism>
<comment type="similarity">
    <text evidence="2">Belongs to the GerABKC lipoprotein family.</text>
</comment>
<dbReference type="NCBIfam" id="TIGR02887">
    <property type="entry name" value="spore_ger_x_C"/>
    <property type="match status" value="1"/>
</dbReference>
<keyword evidence="12" id="KW-1185">Reference proteome</keyword>
<protein>
    <submittedName>
        <fullName evidence="11">Spore germination protein KC</fullName>
    </submittedName>
</protein>
<accession>A0A1M5UR29</accession>
<dbReference type="PROSITE" id="PS51257">
    <property type="entry name" value="PROKAR_LIPOPROTEIN"/>
    <property type="match status" value="1"/>
</dbReference>
<feature type="domain" description="Spore germination GerAC-like C-terminal" evidence="9">
    <location>
        <begin position="219"/>
        <end position="383"/>
    </location>
</feature>
<evidence type="ECO:0000313" key="11">
    <source>
        <dbReference type="EMBL" id="SHH65278.1"/>
    </source>
</evidence>
<evidence type="ECO:0000256" key="3">
    <source>
        <dbReference type="ARBA" id="ARBA00022544"/>
    </source>
</evidence>
<evidence type="ECO:0000256" key="5">
    <source>
        <dbReference type="ARBA" id="ARBA00023136"/>
    </source>
</evidence>
<dbReference type="PANTHER" id="PTHR35789">
    <property type="entry name" value="SPORE GERMINATION PROTEIN B3"/>
    <property type="match status" value="1"/>
</dbReference>
<dbReference type="Proteomes" id="UP000183967">
    <property type="component" value="Unassembled WGS sequence"/>
</dbReference>